<evidence type="ECO:0008006" key="8">
    <source>
        <dbReference type="Google" id="ProtNLM"/>
    </source>
</evidence>
<dbReference type="GO" id="GO:0004197">
    <property type="term" value="F:cysteine-type endopeptidase activity"/>
    <property type="evidence" value="ECO:0007669"/>
    <property type="project" value="InterPro"/>
</dbReference>
<feature type="domain" description="DED" evidence="4">
    <location>
        <begin position="33"/>
        <end position="100"/>
    </location>
</feature>
<accession>A0AAV7AB94</accession>
<dbReference type="GO" id="GO:0042981">
    <property type="term" value="P:regulation of apoptotic process"/>
    <property type="evidence" value="ECO:0007669"/>
    <property type="project" value="InterPro"/>
</dbReference>
<dbReference type="InterPro" id="IPR015917">
    <property type="entry name" value="Pept_C14A"/>
</dbReference>
<dbReference type="InterPro" id="IPR011029">
    <property type="entry name" value="DEATH-like_dom_sf"/>
</dbReference>
<dbReference type="InterPro" id="IPR011600">
    <property type="entry name" value="Pept_C14_caspase"/>
</dbReference>
<evidence type="ECO:0000313" key="7">
    <source>
        <dbReference type="Proteomes" id="UP000824782"/>
    </source>
</evidence>
<protein>
    <recommendedName>
        <fullName evidence="8">CASP8 and FADD-like apoptosis regulator</fullName>
    </recommendedName>
</protein>
<dbReference type="SMART" id="SM00115">
    <property type="entry name" value="CASc"/>
    <property type="match status" value="1"/>
</dbReference>
<dbReference type="GO" id="GO:0005737">
    <property type="term" value="C:cytoplasm"/>
    <property type="evidence" value="ECO:0007669"/>
    <property type="project" value="UniProtKB-ARBA"/>
</dbReference>
<evidence type="ECO:0000256" key="3">
    <source>
        <dbReference type="ARBA" id="ARBA00022737"/>
    </source>
</evidence>
<evidence type="ECO:0000259" key="4">
    <source>
        <dbReference type="PROSITE" id="PS50168"/>
    </source>
</evidence>
<dbReference type="SMART" id="SM00031">
    <property type="entry name" value="DED"/>
    <property type="match status" value="2"/>
</dbReference>
<name>A0AAV7AB94_ENGPU</name>
<keyword evidence="7" id="KW-1185">Reference proteome</keyword>
<comment type="caution">
    <text evidence="6">The sequence shown here is derived from an EMBL/GenBank/DDBJ whole genome shotgun (WGS) entry which is preliminary data.</text>
</comment>
<evidence type="ECO:0000259" key="5">
    <source>
        <dbReference type="PROSITE" id="PS50208"/>
    </source>
</evidence>
<evidence type="ECO:0000256" key="1">
    <source>
        <dbReference type="ARBA" id="ARBA00010134"/>
    </source>
</evidence>
<organism evidence="6 7">
    <name type="scientific">Engystomops pustulosus</name>
    <name type="common">Tungara frog</name>
    <name type="synonym">Physalaemus pustulosus</name>
    <dbReference type="NCBI Taxonomy" id="76066"/>
    <lineage>
        <taxon>Eukaryota</taxon>
        <taxon>Metazoa</taxon>
        <taxon>Chordata</taxon>
        <taxon>Craniata</taxon>
        <taxon>Vertebrata</taxon>
        <taxon>Euteleostomi</taxon>
        <taxon>Amphibia</taxon>
        <taxon>Batrachia</taxon>
        <taxon>Anura</taxon>
        <taxon>Neobatrachia</taxon>
        <taxon>Hyloidea</taxon>
        <taxon>Leptodactylidae</taxon>
        <taxon>Leiuperinae</taxon>
        <taxon>Engystomops</taxon>
    </lineage>
</organism>
<dbReference type="Pfam" id="PF00656">
    <property type="entry name" value="Peptidase_C14"/>
    <property type="match status" value="1"/>
</dbReference>
<dbReference type="SUPFAM" id="SSF52129">
    <property type="entry name" value="Caspase-like"/>
    <property type="match status" value="1"/>
</dbReference>
<dbReference type="Gene3D" id="3.40.50.1460">
    <property type="match status" value="2"/>
</dbReference>
<dbReference type="PROSITE" id="PS50208">
    <property type="entry name" value="CASPASE_P20"/>
    <property type="match status" value="1"/>
</dbReference>
<evidence type="ECO:0000256" key="2">
    <source>
        <dbReference type="ARBA" id="ARBA00022703"/>
    </source>
</evidence>
<dbReference type="GO" id="GO:0006915">
    <property type="term" value="P:apoptotic process"/>
    <property type="evidence" value="ECO:0007669"/>
    <property type="project" value="UniProtKB-KW"/>
</dbReference>
<comment type="similarity">
    <text evidence="1">Belongs to the peptidase C14A family.</text>
</comment>
<dbReference type="PANTHER" id="PTHR48169:SF3">
    <property type="entry name" value="CASP8 AND FADD LIKE APOPTOSIS REGULATOR"/>
    <property type="match status" value="1"/>
</dbReference>
<dbReference type="Gene3D" id="1.10.533.10">
    <property type="entry name" value="Death Domain, Fas"/>
    <property type="match status" value="2"/>
</dbReference>
<dbReference type="Proteomes" id="UP000824782">
    <property type="component" value="Unassembled WGS sequence"/>
</dbReference>
<dbReference type="AlphaFoldDB" id="A0AAV7AB94"/>
<dbReference type="SUPFAM" id="SSF47986">
    <property type="entry name" value="DEATH domain"/>
    <property type="match status" value="1"/>
</dbReference>
<dbReference type="GO" id="GO:0006508">
    <property type="term" value="P:proteolysis"/>
    <property type="evidence" value="ECO:0007669"/>
    <property type="project" value="InterPro"/>
</dbReference>
<feature type="domain" description="Caspase family p20" evidence="5">
    <location>
        <begin position="278"/>
        <end position="373"/>
    </location>
</feature>
<keyword evidence="2" id="KW-0053">Apoptosis</keyword>
<feature type="domain" description="DED" evidence="4">
    <location>
        <begin position="119"/>
        <end position="197"/>
    </location>
</feature>
<dbReference type="EMBL" id="WNYA01000008">
    <property type="protein sequence ID" value="KAG8558856.1"/>
    <property type="molecule type" value="Genomic_DNA"/>
</dbReference>
<reference evidence="6" key="1">
    <citation type="thesis" date="2020" institute="ProQuest LLC" country="789 East Eisenhower Parkway, Ann Arbor, MI, USA">
        <title>Comparative Genomics and Chromosome Evolution.</title>
        <authorList>
            <person name="Mudd A.B."/>
        </authorList>
    </citation>
    <scope>NUCLEOTIDE SEQUENCE</scope>
    <source>
        <strain evidence="6">237g6f4</strain>
        <tissue evidence="6">Blood</tissue>
    </source>
</reference>
<sequence>MVTRDELFCSRKKYPLSCTAKTQGNTVMSSHRVSVSTLVQIIEELESEEEEVILFACRDIASNTNLRELLSEVNEGTSHPVILELLYLLKRFDLIKKHFKISKLEVERLLKIHPRTISDYRYLIIELNEAIEEDELKSLMFLLKNELRNGGKLKNQTFLSLIVELEKNQLVMPSDLDLLEKLFQTIHRVDLKKKILKLQETGIIQGGPYINALPATASLHRISSSACSNTIPQIGAASNKGTTPVQDTLSQVGEHDERYLVRKQNMGFCVIIDCVGNDAEMLQLLFRSLHFIVQCHWYKKVDEVKEILQDVANMEQHKIHDVFLCVIISRGNSDSLFCLDEKSPGLSLDRIKNTFTGQTCPNLRGKPKLFFIQNYLVCDLEKRQRESAVEVDGPREDAACRQWVQNQSRIPNEADIFWSHCRVDELELQRSSGSTSLYLRSLRDLLNDKRIRKQRDLLNIHTELNHIIYTKQAGYALQLRHTLTKKLFLYPA</sequence>
<dbReference type="PANTHER" id="PTHR48169">
    <property type="entry name" value="DED DOMAIN-CONTAINING PROTEIN"/>
    <property type="match status" value="1"/>
</dbReference>
<proteinExistence type="inferred from homology"/>
<dbReference type="InterPro" id="IPR001309">
    <property type="entry name" value="Pept_C14_p20"/>
</dbReference>
<dbReference type="InterPro" id="IPR001875">
    <property type="entry name" value="DED_dom"/>
</dbReference>
<keyword evidence="3" id="KW-0677">Repeat</keyword>
<evidence type="ECO:0000313" key="6">
    <source>
        <dbReference type="EMBL" id="KAG8558856.1"/>
    </source>
</evidence>
<dbReference type="Pfam" id="PF01335">
    <property type="entry name" value="DED"/>
    <property type="match status" value="1"/>
</dbReference>
<gene>
    <name evidence="6" type="ORF">GDO81_017164</name>
</gene>
<dbReference type="FunFam" id="1.10.533.10:FF:000016">
    <property type="entry name" value="CASP8 and FADD-like apoptosis regulator"/>
    <property type="match status" value="1"/>
</dbReference>
<dbReference type="PROSITE" id="PS50168">
    <property type="entry name" value="DED"/>
    <property type="match status" value="2"/>
</dbReference>
<dbReference type="InterPro" id="IPR029030">
    <property type="entry name" value="Caspase-like_dom_sf"/>
</dbReference>